<organism evidence="1 2">
    <name type="scientific">Flagellimonas zhangzhouensis</name>
    <dbReference type="NCBI Taxonomy" id="1073328"/>
    <lineage>
        <taxon>Bacteria</taxon>
        <taxon>Pseudomonadati</taxon>
        <taxon>Bacteroidota</taxon>
        <taxon>Flavobacteriia</taxon>
        <taxon>Flavobacteriales</taxon>
        <taxon>Flavobacteriaceae</taxon>
        <taxon>Flagellimonas</taxon>
    </lineage>
</organism>
<protein>
    <recommendedName>
        <fullName evidence="3">Matrixin</fullName>
    </recommendedName>
</protein>
<reference evidence="2" key="1">
    <citation type="submission" date="2016-10" db="EMBL/GenBank/DDBJ databases">
        <authorList>
            <person name="Varghese N."/>
            <person name="Submissions S."/>
        </authorList>
    </citation>
    <scope>NUCLEOTIDE SEQUENCE [LARGE SCALE GENOMIC DNA]</scope>
    <source>
        <strain evidence="2">DSM 25030</strain>
    </source>
</reference>
<dbReference type="InterPro" id="IPR021323">
    <property type="entry name" value="DUF2927"/>
</dbReference>
<dbReference type="Gene3D" id="3.40.390.10">
    <property type="entry name" value="Collagenase (Catalytic Domain)"/>
    <property type="match status" value="1"/>
</dbReference>
<gene>
    <name evidence="1" type="ORF">SAMN04487892_0979</name>
</gene>
<dbReference type="STRING" id="1073328.SAMN05216294_2333"/>
<dbReference type="Pfam" id="PF11150">
    <property type="entry name" value="DUF2927"/>
    <property type="match status" value="1"/>
</dbReference>
<name>A0A1H2S9V1_9FLAO</name>
<keyword evidence="2" id="KW-1185">Reference proteome</keyword>
<accession>A0A1H2S9V1</accession>
<dbReference type="EMBL" id="FNMY01000001">
    <property type="protein sequence ID" value="SDW27924.1"/>
    <property type="molecule type" value="Genomic_DNA"/>
</dbReference>
<evidence type="ECO:0000313" key="1">
    <source>
        <dbReference type="EMBL" id="SDW27924.1"/>
    </source>
</evidence>
<dbReference type="SUPFAM" id="SSF55486">
    <property type="entry name" value="Metalloproteases ('zincins'), catalytic domain"/>
    <property type="match status" value="1"/>
</dbReference>
<evidence type="ECO:0008006" key="3">
    <source>
        <dbReference type="Google" id="ProtNLM"/>
    </source>
</evidence>
<sequence>MIFFGLMLLFSCTTDEQIEKLEPDNPKSLLSQEQLDFIETYHYITYNLSPTSFGSSLNERWSDRIRIYIDGFPYDTYRENIIDRIDEINQLMTNGSGIIFVDSVEEANVHLYYGSREDIESIWPDIFNLITSSYQGYSTYLTNSEFHITSGRIWVKYSEIGLFTHELGHVLGLGHADDSLCGDKIEDSMSMMCSKAPNNFYELDKNILRVLYNPRIPVGKPFEEVRPVLEEMLLDGTIQL</sequence>
<evidence type="ECO:0000313" key="2">
    <source>
        <dbReference type="Proteomes" id="UP000199592"/>
    </source>
</evidence>
<dbReference type="InterPro" id="IPR024079">
    <property type="entry name" value="MetalloPept_cat_dom_sf"/>
</dbReference>
<dbReference type="AlphaFoldDB" id="A0A1H2S9V1"/>
<proteinExistence type="predicted"/>
<dbReference type="GO" id="GO:0008237">
    <property type="term" value="F:metallopeptidase activity"/>
    <property type="evidence" value="ECO:0007669"/>
    <property type="project" value="InterPro"/>
</dbReference>
<dbReference type="Proteomes" id="UP000199592">
    <property type="component" value="Unassembled WGS sequence"/>
</dbReference>